<comment type="caution">
    <text evidence="2">The sequence shown here is derived from an EMBL/GenBank/DDBJ whole genome shotgun (WGS) entry which is preliminary data.</text>
</comment>
<dbReference type="AlphaFoldDB" id="A0A4C1SAC4"/>
<evidence type="ECO:0000256" key="1">
    <source>
        <dbReference type="SAM" id="MobiDB-lite"/>
    </source>
</evidence>
<protein>
    <submittedName>
        <fullName evidence="2">Uncharacterized protein</fullName>
    </submittedName>
</protein>
<proteinExistence type="predicted"/>
<feature type="region of interest" description="Disordered" evidence="1">
    <location>
        <begin position="100"/>
        <end position="123"/>
    </location>
</feature>
<keyword evidence="3" id="KW-1185">Reference proteome</keyword>
<organism evidence="2 3">
    <name type="scientific">Eumeta variegata</name>
    <name type="common">Bagworm moth</name>
    <name type="synonym">Eumeta japonica</name>
    <dbReference type="NCBI Taxonomy" id="151549"/>
    <lineage>
        <taxon>Eukaryota</taxon>
        <taxon>Metazoa</taxon>
        <taxon>Ecdysozoa</taxon>
        <taxon>Arthropoda</taxon>
        <taxon>Hexapoda</taxon>
        <taxon>Insecta</taxon>
        <taxon>Pterygota</taxon>
        <taxon>Neoptera</taxon>
        <taxon>Endopterygota</taxon>
        <taxon>Lepidoptera</taxon>
        <taxon>Glossata</taxon>
        <taxon>Ditrysia</taxon>
        <taxon>Tineoidea</taxon>
        <taxon>Psychidae</taxon>
        <taxon>Oiketicinae</taxon>
        <taxon>Eumeta</taxon>
    </lineage>
</organism>
<reference evidence="2 3" key="1">
    <citation type="journal article" date="2019" name="Commun. Biol.">
        <title>The bagworm genome reveals a unique fibroin gene that provides high tensile strength.</title>
        <authorList>
            <person name="Kono N."/>
            <person name="Nakamura H."/>
            <person name="Ohtoshi R."/>
            <person name="Tomita M."/>
            <person name="Numata K."/>
            <person name="Arakawa K."/>
        </authorList>
    </citation>
    <scope>NUCLEOTIDE SEQUENCE [LARGE SCALE GENOMIC DNA]</scope>
</reference>
<evidence type="ECO:0000313" key="2">
    <source>
        <dbReference type="EMBL" id="GBO98805.1"/>
    </source>
</evidence>
<dbReference type="Proteomes" id="UP000299102">
    <property type="component" value="Unassembled WGS sequence"/>
</dbReference>
<accession>A0A4C1SAC4</accession>
<sequence>MKLEHAVKESNPAYFCNNITLITLTLTTTVHDHEQVVSTPTEAVQLRPSVLPSCGRPVVASQELLSSAVTSSTSDSACPLPLRLVASVCTEPSVRESDSHLAGFFSPDRVPESDPSHGPDYDPGLTVNYDPGIQFSISVSMPAVDSAPRFASNFVTAIGHISD</sequence>
<gene>
    <name evidence="2" type="ORF">EVAR_273_1</name>
</gene>
<evidence type="ECO:0000313" key="3">
    <source>
        <dbReference type="Proteomes" id="UP000299102"/>
    </source>
</evidence>
<name>A0A4C1SAC4_EUMVA</name>
<dbReference type="EMBL" id="BGZK01000001">
    <property type="protein sequence ID" value="GBO98805.1"/>
    <property type="molecule type" value="Genomic_DNA"/>
</dbReference>
<feature type="compositionally biased region" description="Basic and acidic residues" evidence="1">
    <location>
        <begin position="109"/>
        <end position="120"/>
    </location>
</feature>